<protein>
    <recommendedName>
        <fullName evidence="2">Toluene tolerance protein</fullName>
    </recommendedName>
</protein>
<dbReference type="InterPro" id="IPR011009">
    <property type="entry name" value="Kinase-like_dom_sf"/>
</dbReference>
<dbReference type="SUPFAM" id="SSF56112">
    <property type="entry name" value="Protein kinase-like (PK-like)"/>
    <property type="match status" value="1"/>
</dbReference>
<gene>
    <name evidence="1" type="ORF">LCGC14_0233520</name>
</gene>
<accession>A0A0F9UE86</accession>
<sequence>MHWISREQYEKLRKDAEVLEKDSYGEKVLKLVDGNFLKLFRRKSWFSKNTFVTPAQRFANNAQALEDLDIPCPKVIGLYRVPNPFRSLVHYVPLEGHTLRALLAGDPSRRAKAFAKLPEFVETLHDTGVYFRSLHLGNIVLTTDDRLGLIDISDLRIYSKPLSKSMRTRNYQHLLRYSDDWESFDESFIKQITKP</sequence>
<dbReference type="AlphaFoldDB" id="A0A0F9UE86"/>
<evidence type="ECO:0008006" key="2">
    <source>
        <dbReference type="Google" id="ProtNLM"/>
    </source>
</evidence>
<comment type="caution">
    <text evidence="1">The sequence shown here is derived from an EMBL/GenBank/DDBJ whole genome shotgun (WGS) entry which is preliminary data.</text>
</comment>
<dbReference type="Gene3D" id="1.10.510.10">
    <property type="entry name" value="Transferase(Phosphotransferase) domain 1"/>
    <property type="match status" value="1"/>
</dbReference>
<evidence type="ECO:0000313" key="1">
    <source>
        <dbReference type="EMBL" id="KKN89974.1"/>
    </source>
</evidence>
<dbReference type="EMBL" id="LAZR01000114">
    <property type="protein sequence ID" value="KKN89974.1"/>
    <property type="molecule type" value="Genomic_DNA"/>
</dbReference>
<proteinExistence type="predicted"/>
<name>A0A0F9UE86_9ZZZZ</name>
<reference evidence="1" key="1">
    <citation type="journal article" date="2015" name="Nature">
        <title>Complex archaea that bridge the gap between prokaryotes and eukaryotes.</title>
        <authorList>
            <person name="Spang A."/>
            <person name="Saw J.H."/>
            <person name="Jorgensen S.L."/>
            <person name="Zaremba-Niedzwiedzka K."/>
            <person name="Martijn J."/>
            <person name="Lind A.E."/>
            <person name="van Eijk R."/>
            <person name="Schleper C."/>
            <person name="Guy L."/>
            <person name="Ettema T.J."/>
        </authorList>
    </citation>
    <scope>NUCLEOTIDE SEQUENCE</scope>
</reference>
<organism evidence="1">
    <name type="scientific">marine sediment metagenome</name>
    <dbReference type="NCBI Taxonomy" id="412755"/>
    <lineage>
        <taxon>unclassified sequences</taxon>
        <taxon>metagenomes</taxon>
        <taxon>ecological metagenomes</taxon>
    </lineage>
</organism>